<protein>
    <submittedName>
        <fullName evidence="2">Uncharacterized protein</fullName>
    </submittedName>
</protein>
<dbReference type="Proteomes" id="UP000310158">
    <property type="component" value="Unassembled WGS sequence"/>
</dbReference>
<accession>A0A4S4M4D8</accession>
<evidence type="ECO:0000256" key="1">
    <source>
        <dbReference type="SAM" id="MobiDB-lite"/>
    </source>
</evidence>
<feature type="compositionally biased region" description="Acidic residues" evidence="1">
    <location>
        <begin position="73"/>
        <end position="84"/>
    </location>
</feature>
<dbReference type="EMBL" id="SGPL01000030">
    <property type="protein sequence ID" value="THH20046.1"/>
    <property type="molecule type" value="Genomic_DNA"/>
</dbReference>
<organism evidence="2 3">
    <name type="scientific">Bondarzewia mesenterica</name>
    <dbReference type="NCBI Taxonomy" id="1095465"/>
    <lineage>
        <taxon>Eukaryota</taxon>
        <taxon>Fungi</taxon>
        <taxon>Dikarya</taxon>
        <taxon>Basidiomycota</taxon>
        <taxon>Agaricomycotina</taxon>
        <taxon>Agaricomycetes</taxon>
        <taxon>Russulales</taxon>
        <taxon>Bondarzewiaceae</taxon>
        <taxon>Bondarzewia</taxon>
    </lineage>
</organism>
<feature type="compositionally biased region" description="Acidic residues" evidence="1">
    <location>
        <begin position="51"/>
        <end position="60"/>
    </location>
</feature>
<comment type="caution">
    <text evidence="2">The sequence shown here is derived from an EMBL/GenBank/DDBJ whole genome shotgun (WGS) entry which is preliminary data.</text>
</comment>
<gene>
    <name evidence="2" type="ORF">EW146_g1248</name>
</gene>
<dbReference type="AlphaFoldDB" id="A0A4S4M4D8"/>
<reference evidence="2 3" key="1">
    <citation type="submission" date="2019-02" db="EMBL/GenBank/DDBJ databases">
        <title>Genome sequencing of the rare red list fungi Bondarzewia mesenterica.</title>
        <authorList>
            <person name="Buettner E."/>
            <person name="Kellner H."/>
        </authorList>
    </citation>
    <scope>NUCLEOTIDE SEQUENCE [LARGE SCALE GENOMIC DNA]</scope>
    <source>
        <strain evidence="2 3">DSM 108281</strain>
    </source>
</reference>
<name>A0A4S4M4D8_9AGAM</name>
<feature type="region of interest" description="Disordered" evidence="1">
    <location>
        <begin position="46"/>
        <end position="84"/>
    </location>
</feature>
<evidence type="ECO:0000313" key="3">
    <source>
        <dbReference type="Proteomes" id="UP000310158"/>
    </source>
</evidence>
<sequence length="84" mass="8980">MHECPALPFVMAPEQPDIAGRAYDDVQDRDAGRMAEPALPAALALYANNADDGDESESEGDGMGQPEYADFTSDSEEDSEGEIL</sequence>
<proteinExistence type="predicted"/>
<keyword evidence="3" id="KW-1185">Reference proteome</keyword>
<evidence type="ECO:0000313" key="2">
    <source>
        <dbReference type="EMBL" id="THH20046.1"/>
    </source>
</evidence>
<feature type="region of interest" description="Disordered" evidence="1">
    <location>
        <begin position="1"/>
        <end position="27"/>
    </location>
</feature>